<feature type="domain" description="DHHA1" evidence="2">
    <location>
        <begin position="231"/>
        <end position="311"/>
    </location>
</feature>
<gene>
    <name evidence="3" type="ORF">CBF29_02165</name>
</gene>
<dbReference type="PANTHER" id="PTHR47618:SF1">
    <property type="entry name" value="BIFUNCTIONAL OLIGORIBONUCLEASE AND PAP PHOSPHATASE NRNA"/>
    <property type="match status" value="1"/>
</dbReference>
<organism evidence="3 4">
    <name type="scientific">Vagococcus elongatus</name>
    <dbReference type="NCBI Taxonomy" id="180344"/>
    <lineage>
        <taxon>Bacteria</taxon>
        <taxon>Bacillati</taxon>
        <taxon>Bacillota</taxon>
        <taxon>Bacilli</taxon>
        <taxon>Lactobacillales</taxon>
        <taxon>Enterococcaceae</taxon>
        <taxon>Vagococcus</taxon>
    </lineage>
</organism>
<reference evidence="3 4" key="1">
    <citation type="submission" date="2017-05" db="EMBL/GenBank/DDBJ databases">
        <title>Vagococcus spp. assemblies.</title>
        <authorList>
            <person name="Gulvik C.A."/>
        </authorList>
    </citation>
    <scope>NUCLEOTIDE SEQUENCE [LARGE SCALE GENOMIC DNA]</scope>
    <source>
        <strain evidence="3 4">CCUG 51432</strain>
    </source>
</reference>
<evidence type="ECO:0000313" key="4">
    <source>
        <dbReference type="Proteomes" id="UP000287605"/>
    </source>
</evidence>
<dbReference type="RefSeq" id="WP_126806806.1">
    <property type="nucleotide sequence ID" value="NZ_NGKA01000002.1"/>
</dbReference>
<dbReference type="GO" id="GO:0003676">
    <property type="term" value="F:nucleic acid binding"/>
    <property type="evidence" value="ECO:0007669"/>
    <property type="project" value="InterPro"/>
</dbReference>
<dbReference type="InterPro" id="IPR003156">
    <property type="entry name" value="DHHA1_dom"/>
</dbReference>
<evidence type="ECO:0000259" key="2">
    <source>
        <dbReference type="Pfam" id="PF02272"/>
    </source>
</evidence>
<dbReference type="Pfam" id="PF02272">
    <property type="entry name" value="DHHA1"/>
    <property type="match status" value="1"/>
</dbReference>
<dbReference type="EMBL" id="NGKA01000002">
    <property type="protein sequence ID" value="RSU15160.1"/>
    <property type="molecule type" value="Genomic_DNA"/>
</dbReference>
<protein>
    <submittedName>
        <fullName evidence="3">DHH family phosphoesterase</fullName>
    </submittedName>
</protein>
<dbReference type="Gene3D" id="3.10.310.30">
    <property type="match status" value="1"/>
</dbReference>
<dbReference type="PANTHER" id="PTHR47618">
    <property type="entry name" value="BIFUNCTIONAL OLIGORIBONUCLEASE AND PAP PHOSPHATASE NRNA"/>
    <property type="match status" value="1"/>
</dbReference>
<feature type="domain" description="DDH" evidence="1">
    <location>
        <begin position="17"/>
        <end position="153"/>
    </location>
</feature>
<dbReference type="InterPro" id="IPR001667">
    <property type="entry name" value="DDH_dom"/>
</dbReference>
<dbReference type="Gene3D" id="3.90.1640.10">
    <property type="entry name" value="inorganic pyrophosphatase (n-terminal core)"/>
    <property type="match status" value="1"/>
</dbReference>
<evidence type="ECO:0000313" key="3">
    <source>
        <dbReference type="EMBL" id="RSU15160.1"/>
    </source>
</evidence>
<dbReference type="Pfam" id="PF01368">
    <property type="entry name" value="DHH"/>
    <property type="match status" value="1"/>
</dbReference>
<dbReference type="SUPFAM" id="SSF64182">
    <property type="entry name" value="DHH phosphoesterases"/>
    <property type="match status" value="1"/>
</dbReference>
<name>A0A430B491_9ENTE</name>
<dbReference type="InterPro" id="IPR051319">
    <property type="entry name" value="Oligoribo/pAp-PDE_c-di-AMP_PDE"/>
</dbReference>
<accession>A0A430B491</accession>
<dbReference type="Proteomes" id="UP000287605">
    <property type="component" value="Unassembled WGS sequence"/>
</dbReference>
<comment type="caution">
    <text evidence="3">The sequence shown here is derived from an EMBL/GenBank/DDBJ whole genome shotgun (WGS) entry which is preliminary data.</text>
</comment>
<dbReference type="InterPro" id="IPR038763">
    <property type="entry name" value="DHH_sf"/>
</dbReference>
<evidence type="ECO:0000259" key="1">
    <source>
        <dbReference type="Pfam" id="PF01368"/>
    </source>
</evidence>
<dbReference type="AlphaFoldDB" id="A0A430B491"/>
<dbReference type="OrthoDB" id="9803668at2"/>
<proteinExistence type="predicted"/>
<sequence length="316" mass="35468">MIQREILEKIKAYETLIIHRHERPDPDALGSQLGLAAILRASFPEKTIYCVGDEEESLKYMGQMDSIADEIYQGALVIVTDTANAPRISDKRYGLGELLIKIDHHPNDEPYGDIMWVFTEASSCSEIIYDFYRFFSDELVMTDEAARLLYAGIVGDTGRFLYPSTTSHTLKVASELRKYAFDAALINRQISEIPWKVARLMGYMLENIECDDNGVARVILPYSLLEKYNVADGDTAGLIPVPGNIDKVVMWALFVEQEKGFYRVRLRSKGPTINGLAREHHGGGHPLASGASARDLAEVDVIYQKMRKLVAKSKQS</sequence>
<keyword evidence="4" id="KW-1185">Reference proteome</keyword>